<dbReference type="InterPro" id="IPR039353">
    <property type="entry name" value="TF_Adf1"/>
</dbReference>
<dbReference type="GO" id="GO:0006357">
    <property type="term" value="P:regulation of transcription by RNA polymerase II"/>
    <property type="evidence" value="ECO:0007669"/>
    <property type="project" value="TreeGrafter"/>
</dbReference>
<evidence type="ECO:0000259" key="1">
    <source>
        <dbReference type="PROSITE" id="PS51029"/>
    </source>
</evidence>
<dbReference type="PANTHER" id="PTHR12243">
    <property type="entry name" value="MADF DOMAIN TRANSCRIPTION FACTOR"/>
    <property type="match status" value="1"/>
</dbReference>
<protein>
    <recommendedName>
        <fullName evidence="1">MADF domain-containing protein</fullName>
    </recommendedName>
</protein>
<dbReference type="OrthoDB" id="5854136at2759"/>
<reference evidence="2 3" key="1">
    <citation type="submission" date="2018-11" db="EMBL/GenBank/DDBJ databases">
        <authorList>
            <consortium name="Pathogen Informatics"/>
        </authorList>
    </citation>
    <scope>NUCLEOTIDE SEQUENCE [LARGE SCALE GENOMIC DNA]</scope>
</reference>
<dbReference type="Pfam" id="PF10545">
    <property type="entry name" value="MADF_DNA_bdg"/>
    <property type="match status" value="1"/>
</dbReference>
<name>A0A3P7JMH1_STRVU</name>
<dbReference type="Proteomes" id="UP000270094">
    <property type="component" value="Unassembled WGS sequence"/>
</dbReference>
<dbReference type="GO" id="GO:0005667">
    <property type="term" value="C:transcription regulator complex"/>
    <property type="evidence" value="ECO:0007669"/>
    <property type="project" value="TreeGrafter"/>
</dbReference>
<dbReference type="EMBL" id="UYYB01111634">
    <property type="protein sequence ID" value="VDM81159.1"/>
    <property type="molecule type" value="Genomic_DNA"/>
</dbReference>
<dbReference type="PANTHER" id="PTHR12243:SF67">
    <property type="entry name" value="COREPRESSOR OF PANGOLIN, ISOFORM A-RELATED"/>
    <property type="match status" value="1"/>
</dbReference>
<dbReference type="InterPro" id="IPR006578">
    <property type="entry name" value="MADF-dom"/>
</dbReference>
<evidence type="ECO:0000313" key="3">
    <source>
        <dbReference type="Proteomes" id="UP000270094"/>
    </source>
</evidence>
<feature type="domain" description="MADF" evidence="1">
    <location>
        <begin position="168"/>
        <end position="257"/>
    </location>
</feature>
<evidence type="ECO:0000313" key="2">
    <source>
        <dbReference type="EMBL" id="VDM81159.1"/>
    </source>
</evidence>
<accession>A0A3P7JMH1</accession>
<proteinExistence type="predicted"/>
<organism evidence="2 3">
    <name type="scientific">Strongylus vulgaris</name>
    <name type="common">Blood worm</name>
    <dbReference type="NCBI Taxonomy" id="40348"/>
    <lineage>
        <taxon>Eukaryota</taxon>
        <taxon>Metazoa</taxon>
        <taxon>Ecdysozoa</taxon>
        <taxon>Nematoda</taxon>
        <taxon>Chromadorea</taxon>
        <taxon>Rhabditida</taxon>
        <taxon>Rhabditina</taxon>
        <taxon>Rhabditomorpha</taxon>
        <taxon>Strongyloidea</taxon>
        <taxon>Strongylidae</taxon>
        <taxon>Strongylus</taxon>
    </lineage>
</organism>
<dbReference type="SMART" id="SM00595">
    <property type="entry name" value="MADF"/>
    <property type="match status" value="1"/>
</dbReference>
<sequence length="423" mass="47175">MGKTVFCLEWSVLDKWCWMMEMYMRTVERPSFDWRFKGAMAFHNEFAANGIQYIGSLTPEILIELTSVYGETEAESQEIKVITSNEIRPRKRGRPRGSLSTTLAQALSGMLNCENSKGVTFPIASGAIVQGNSAFRNKSQKLDTSSIAVNGTVDENAGIQWTAETVNKLIEYVKEIPVLWHSDHPQHCNPVIQKQFFSEIAGKLNGICGETSVSAEEVSEKWASLRDNFDLLTKAKPEECSNWEYYQRLLFLSPEVIRACRLDRVSQEKEGVPSSSSSVPIDVQSEIYKILGFLPSPVKDKNAEVILSKKPRLTHSSGSTNSVKTHIELDSTPHVQQVVSTWVPPREDSCETALQPPSTPPTATAQVTVKSEIDHILQNSLPRISLNNTEPGFGDLLQPPVRPFEDKWTLMGKLIIVVHIIGS</sequence>
<gene>
    <name evidence="2" type="ORF">SVUK_LOCUS16157</name>
</gene>
<keyword evidence="3" id="KW-1185">Reference proteome</keyword>
<dbReference type="GO" id="GO:0005634">
    <property type="term" value="C:nucleus"/>
    <property type="evidence" value="ECO:0007669"/>
    <property type="project" value="TreeGrafter"/>
</dbReference>
<dbReference type="PROSITE" id="PS51029">
    <property type="entry name" value="MADF"/>
    <property type="match status" value="1"/>
</dbReference>
<dbReference type="AlphaFoldDB" id="A0A3P7JMH1"/>